<keyword evidence="4" id="KW-1185">Reference proteome</keyword>
<keyword evidence="1" id="KW-1133">Transmembrane helix</keyword>
<name>A0ABU2I9E5_9XANT</name>
<dbReference type="RefSeq" id="WP_209229316.1">
    <property type="nucleotide sequence ID" value="NZ_JAGHXG010000004.1"/>
</dbReference>
<protein>
    <submittedName>
        <fullName evidence="3">DUF4189 domain-containing protein</fullName>
    </submittedName>
</protein>
<evidence type="ECO:0000256" key="1">
    <source>
        <dbReference type="SAM" id="Phobius"/>
    </source>
</evidence>
<feature type="domain" description="DUF4189" evidence="2">
    <location>
        <begin position="77"/>
        <end position="173"/>
    </location>
</feature>
<gene>
    <name evidence="3" type="ORF">PNQ69_18530</name>
</gene>
<evidence type="ECO:0000313" key="4">
    <source>
        <dbReference type="Proteomes" id="UP001260534"/>
    </source>
</evidence>
<sequence length="181" mass="19512">MRKIFDFEIDVSRPHRVEMCGISMRSLVIFFVGAFLPVTLFAQTRCPVGAQAGSVQCLPDEESSSSARPTGEWIKTWGGIASAPNGEGGVSSGQLSKADAENVALQNCRATGAGQCKVNFVYYNQCVALAYPVGSAGGFFRTGKTIDEAVKLAVVDCEKEMVGHQCKIKVNECTDPVFRKY</sequence>
<proteinExistence type="predicted"/>
<dbReference type="InterPro" id="IPR025240">
    <property type="entry name" value="DUF4189"/>
</dbReference>
<evidence type="ECO:0000313" key="3">
    <source>
        <dbReference type="EMBL" id="MDS9994766.1"/>
    </source>
</evidence>
<comment type="caution">
    <text evidence="3">The sequence shown here is derived from an EMBL/GenBank/DDBJ whole genome shotgun (WGS) entry which is preliminary data.</text>
</comment>
<organism evidence="3 4">
    <name type="scientific">Xanthomonas hawaiiensis</name>
    <dbReference type="NCBI Taxonomy" id="3003247"/>
    <lineage>
        <taxon>Bacteria</taxon>
        <taxon>Pseudomonadati</taxon>
        <taxon>Pseudomonadota</taxon>
        <taxon>Gammaproteobacteria</taxon>
        <taxon>Lysobacterales</taxon>
        <taxon>Lysobacteraceae</taxon>
        <taxon>Xanthomonas</taxon>
    </lineage>
</organism>
<feature type="transmembrane region" description="Helical" evidence="1">
    <location>
        <begin position="21"/>
        <end position="42"/>
    </location>
</feature>
<reference evidence="3 4" key="1">
    <citation type="submission" date="2023-01" db="EMBL/GenBank/DDBJ databases">
        <title>Xanthomonas hawaiianensis sp. nov. isolated from Araceae family in Hawaii.</title>
        <authorList>
            <person name="Chunag S.-C."/>
            <person name="Dobhal S."/>
            <person name="Alvarez A."/>
            <person name="Arif M."/>
        </authorList>
    </citation>
    <scope>NUCLEOTIDE SEQUENCE [LARGE SCALE GENOMIC DNA]</scope>
    <source>
        <strain evidence="3 4">A2111</strain>
    </source>
</reference>
<accession>A0ABU2I9E5</accession>
<keyword evidence="1" id="KW-0812">Transmembrane</keyword>
<keyword evidence="1" id="KW-0472">Membrane</keyword>
<dbReference type="Proteomes" id="UP001260534">
    <property type="component" value="Unassembled WGS sequence"/>
</dbReference>
<dbReference type="Pfam" id="PF13827">
    <property type="entry name" value="DUF4189"/>
    <property type="match status" value="1"/>
</dbReference>
<dbReference type="EMBL" id="JAQMHB010000001">
    <property type="protein sequence ID" value="MDS9994766.1"/>
    <property type="molecule type" value="Genomic_DNA"/>
</dbReference>
<evidence type="ECO:0000259" key="2">
    <source>
        <dbReference type="Pfam" id="PF13827"/>
    </source>
</evidence>